<protein>
    <submittedName>
        <fullName evidence="1">Uncharacterized protein</fullName>
    </submittedName>
</protein>
<dbReference type="RefSeq" id="WP_013738671.1">
    <property type="nucleotide sequence ID" value="NC_015436.1"/>
</dbReference>
<dbReference type="Proteomes" id="UP000007939">
    <property type="component" value="Chromosome"/>
</dbReference>
<gene>
    <name evidence="1" type="ordered locus">Spico_0033</name>
</gene>
<evidence type="ECO:0000313" key="1">
    <source>
        <dbReference type="EMBL" id="AEC01275.1"/>
    </source>
</evidence>
<accession>F4GIB6</accession>
<dbReference type="EMBL" id="CP002659">
    <property type="protein sequence ID" value="AEC01275.1"/>
    <property type="molecule type" value="Genomic_DNA"/>
</dbReference>
<reference evidence="1 2" key="2">
    <citation type="journal article" date="2012" name="Stand. Genomic Sci.">
        <title>Complete genome sequence of the termite hindgut bacterium Spirochaeta coccoides type strain (SPN1(T)), reclassification in the genus Sphaerochaeta as Sphaerochaeta coccoides comb. nov. and emendations of the family Spirochaetaceae and the genus Sphaerochaeta.</title>
        <authorList>
            <person name="Abt B."/>
            <person name="Han C."/>
            <person name="Scheuner C."/>
            <person name="Lu M."/>
            <person name="Lapidus A."/>
            <person name="Nolan M."/>
            <person name="Lucas S."/>
            <person name="Hammon N."/>
            <person name="Deshpande S."/>
            <person name="Cheng J.F."/>
            <person name="Tapia R."/>
            <person name="Goodwin L.A."/>
            <person name="Pitluck S."/>
            <person name="Liolios K."/>
            <person name="Pagani I."/>
            <person name="Ivanova N."/>
            <person name="Mavromatis K."/>
            <person name="Mikhailova N."/>
            <person name="Huntemann M."/>
            <person name="Pati A."/>
            <person name="Chen A."/>
            <person name="Palaniappan K."/>
            <person name="Land M."/>
            <person name="Hauser L."/>
            <person name="Brambilla E.M."/>
            <person name="Rohde M."/>
            <person name="Spring S."/>
            <person name="Gronow S."/>
            <person name="Goker M."/>
            <person name="Woyke T."/>
            <person name="Bristow J."/>
            <person name="Eisen J.A."/>
            <person name="Markowitz V."/>
            <person name="Hugenholtz P."/>
            <person name="Kyrpides N.C."/>
            <person name="Klenk H.P."/>
            <person name="Detter J.C."/>
        </authorList>
    </citation>
    <scope>NUCLEOTIDE SEQUENCE [LARGE SCALE GENOMIC DNA]</scope>
    <source>
        <strain evidence="2">ATCC BAA-1237 / DSM 17374 / SPN1</strain>
    </source>
</reference>
<reference evidence="2" key="1">
    <citation type="submission" date="2011-04" db="EMBL/GenBank/DDBJ databases">
        <title>The complete genome of Spirochaeta coccoides DSM 17374.</title>
        <authorList>
            <person name="Lucas S."/>
            <person name="Copeland A."/>
            <person name="Lapidus A."/>
            <person name="Bruce D."/>
            <person name="Goodwin L."/>
            <person name="Pitluck S."/>
            <person name="Peters L."/>
            <person name="Kyrpides N."/>
            <person name="Mavromatis K."/>
            <person name="Pagani I."/>
            <person name="Ivanova N."/>
            <person name="Ovchinnikova G."/>
            <person name="Lu M."/>
            <person name="Detter J.C."/>
            <person name="Tapia R."/>
            <person name="Han C."/>
            <person name="Land M."/>
            <person name="Hauser L."/>
            <person name="Markowitz V."/>
            <person name="Cheng J.-F."/>
            <person name="Hugenholtz P."/>
            <person name="Woyke T."/>
            <person name="Wu D."/>
            <person name="Spring S."/>
            <person name="Schroeder M."/>
            <person name="Brambilla E."/>
            <person name="Klenk H.-P."/>
            <person name="Eisen J.A."/>
        </authorList>
    </citation>
    <scope>NUCLEOTIDE SEQUENCE [LARGE SCALE GENOMIC DNA]</scope>
    <source>
        <strain evidence="2">ATCC BAA-1237 / DSM 17374 / SPN1</strain>
    </source>
</reference>
<organism evidence="1 2">
    <name type="scientific">Parasphaerochaeta coccoides (strain ATCC BAA-1237 / DSM 17374 / SPN1)</name>
    <name type="common">Sphaerochaeta coccoides</name>
    <dbReference type="NCBI Taxonomy" id="760011"/>
    <lineage>
        <taxon>Bacteria</taxon>
        <taxon>Pseudomonadati</taxon>
        <taxon>Spirochaetota</taxon>
        <taxon>Spirochaetia</taxon>
        <taxon>Spirochaetales</taxon>
        <taxon>Sphaerochaetaceae</taxon>
        <taxon>Parasphaerochaeta</taxon>
    </lineage>
</organism>
<sequence>MAWLKPDVKKLEQRRNVKGLIKAMKYAKDDGTTSMLALMALKDMKAKEAIPAIEKFLMYASRQHSDFYTKDTVRRCCDCLRAMDYEPTNQEIGAFYWGNTSQYDKLATCDPALAIPQFFAFFARGGYCEKWLNAYLALDAVTGFMSLLAFTGQIFEQYKSFTKSTPSINYSLDSDKRKAAYMEHLVTLLQNAVDVVCAYKHNAAFSYLIQLYNQVNEEIYSDPEGGFPDMFRAVKIRSHIVVRVGQFPFENFGEQICAFLSNVLNYDRADLVKHEAMMGAEKLPPHLKQYQPLQSGLRTFYDSLTAQKSSLSMGKSYWLKPLEKLIGLES</sequence>
<dbReference type="KEGG" id="scc:Spico_0033"/>
<dbReference type="STRING" id="760011.Spico_0033"/>
<evidence type="ECO:0000313" key="2">
    <source>
        <dbReference type="Proteomes" id="UP000007939"/>
    </source>
</evidence>
<keyword evidence="2" id="KW-1185">Reference proteome</keyword>
<dbReference type="AlphaFoldDB" id="F4GIB6"/>
<proteinExistence type="predicted"/>
<dbReference type="HOGENOM" id="CLU_841735_0_0_12"/>
<name>F4GIB6_PARC1</name>